<dbReference type="EMBL" id="LXHQ01000022">
    <property type="protein sequence ID" value="OAV26363.1"/>
    <property type="molecule type" value="Genomic_DNA"/>
</dbReference>
<dbReference type="AlphaFoldDB" id="A0AB36DPX8"/>
<proteinExistence type="predicted"/>
<sequence>MCQKLAKDNSFDSNNAYMGESSDVFITRLADELQRDLAKINECLPISLS</sequence>
<accession>A0AB36DPX8</accession>
<protein>
    <submittedName>
        <fullName evidence="1">Uncharacterized protein</fullName>
    </submittedName>
</protein>
<gene>
    <name evidence="1" type="ORF">AO370_0777</name>
</gene>
<reference evidence="1 2" key="1">
    <citation type="journal article" date="2016" name="Genome Biol. Evol.">
        <title>Comparative Genomic Analyses of the Moraxella catarrhalis Serosensitive and Seroresistant Lineages Demonstrate Their Independent Evolution.</title>
        <authorList>
            <person name="Earl J.P."/>
            <person name="de Vries S.P."/>
            <person name="Ahmed A."/>
            <person name="Powell E."/>
            <person name="Schultz M.P."/>
            <person name="Hermans P.W."/>
            <person name="Hill D.J."/>
            <person name="Zhou Z."/>
            <person name="Constantinidou C.I."/>
            <person name="Hu F.Z."/>
            <person name="Bootsma H.J."/>
            <person name="Ehrlich G.D."/>
        </authorList>
    </citation>
    <scope>NUCLEOTIDE SEQUENCE [LARGE SCALE GENOMIC DNA]</scope>
    <source>
        <strain evidence="1 2">F23</strain>
    </source>
</reference>
<name>A0AB36DPX8_MORCA</name>
<dbReference type="Proteomes" id="UP000078295">
    <property type="component" value="Unassembled WGS sequence"/>
</dbReference>
<evidence type="ECO:0000313" key="1">
    <source>
        <dbReference type="EMBL" id="OAV26363.1"/>
    </source>
</evidence>
<organism evidence="1 2">
    <name type="scientific">Moraxella catarrhalis</name>
    <name type="common">Branhamella catarrhalis</name>
    <dbReference type="NCBI Taxonomy" id="480"/>
    <lineage>
        <taxon>Bacteria</taxon>
        <taxon>Pseudomonadati</taxon>
        <taxon>Pseudomonadota</taxon>
        <taxon>Gammaproteobacteria</taxon>
        <taxon>Moraxellales</taxon>
        <taxon>Moraxellaceae</taxon>
        <taxon>Moraxella</taxon>
    </lineage>
</organism>
<comment type="caution">
    <text evidence="1">The sequence shown here is derived from an EMBL/GenBank/DDBJ whole genome shotgun (WGS) entry which is preliminary data.</text>
</comment>
<evidence type="ECO:0000313" key="2">
    <source>
        <dbReference type="Proteomes" id="UP000078295"/>
    </source>
</evidence>